<dbReference type="GO" id="GO:0042802">
    <property type="term" value="F:identical protein binding"/>
    <property type="evidence" value="ECO:0007669"/>
    <property type="project" value="UniProtKB-ARBA"/>
</dbReference>
<dbReference type="InterPro" id="IPR036185">
    <property type="entry name" value="DNA_heli_DnaB-like_N_sf"/>
</dbReference>
<dbReference type="Gene3D" id="3.40.50.300">
    <property type="entry name" value="P-loop containing nucleotide triphosphate hydrolases"/>
    <property type="match status" value="1"/>
</dbReference>
<reference evidence="15 16" key="1">
    <citation type="submission" date="2018-05" db="EMBL/GenBank/DDBJ databases">
        <title>Salinimonas sp. HMF8227 Genome sequencing and assembly.</title>
        <authorList>
            <person name="Kang H."/>
            <person name="Kang J."/>
            <person name="Cha I."/>
            <person name="Kim H."/>
            <person name="Joh K."/>
        </authorList>
    </citation>
    <scope>NUCLEOTIDE SEQUENCE [LARGE SCALE GENOMIC DNA]</scope>
    <source>
        <strain evidence="15 16">HMF8227</strain>
    </source>
</reference>
<evidence type="ECO:0000256" key="4">
    <source>
        <dbReference type="ARBA" id="ARBA00022741"/>
    </source>
</evidence>
<dbReference type="GO" id="GO:1990077">
    <property type="term" value="C:primosome complex"/>
    <property type="evidence" value="ECO:0007669"/>
    <property type="project" value="UniProtKB-UniRule"/>
</dbReference>
<dbReference type="NCBIfam" id="NF004384">
    <property type="entry name" value="PRK05748.1"/>
    <property type="match status" value="1"/>
</dbReference>
<keyword evidence="6 13" id="KW-0347">Helicase</keyword>
<dbReference type="SUPFAM" id="SSF48024">
    <property type="entry name" value="N-terminal domain of DnaB helicase"/>
    <property type="match status" value="1"/>
</dbReference>
<dbReference type="AlphaFoldDB" id="A0A2S2E4Q7"/>
<dbReference type="PANTHER" id="PTHR30153:SF2">
    <property type="entry name" value="REPLICATIVE DNA HELICASE"/>
    <property type="match status" value="1"/>
</dbReference>
<evidence type="ECO:0000256" key="5">
    <source>
        <dbReference type="ARBA" id="ARBA00022801"/>
    </source>
</evidence>
<evidence type="ECO:0000256" key="6">
    <source>
        <dbReference type="ARBA" id="ARBA00022806"/>
    </source>
</evidence>
<organism evidence="15 16">
    <name type="scientific">Saliniradius amylolyticus</name>
    <dbReference type="NCBI Taxonomy" id="2183582"/>
    <lineage>
        <taxon>Bacteria</taxon>
        <taxon>Pseudomonadati</taxon>
        <taxon>Pseudomonadota</taxon>
        <taxon>Gammaproteobacteria</taxon>
        <taxon>Alteromonadales</taxon>
        <taxon>Alteromonadaceae</taxon>
        <taxon>Saliniradius</taxon>
    </lineage>
</organism>
<evidence type="ECO:0000256" key="8">
    <source>
        <dbReference type="ARBA" id="ARBA00023125"/>
    </source>
</evidence>
<dbReference type="GO" id="GO:0043139">
    <property type="term" value="F:5'-3' DNA helicase activity"/>
    <property type="evidence" value="ECO:0007669"/>
    <property type="project" value="UniProtKB-EC"/>
</dbReference>
<keyword evidence="8 13" id="KW-0238">DNA-binding</keyword>
<keyword evidence="2 13" id="KW-0639">Primosome</keyword>
<dbReference type="EC" id="5.6.2.3" evidence="12 13"/>
<dbReference type="RefSeq" id="WP_109340190.1">
    <property type="nucleotide sequence ID" value="NZ_CP029347.1"/>
</dbReference>
<dbReference type="InterPro" id="IPR007692">
    <property type="entry name" value="DNA_helicase_DnaB"/>
</dbReference>
<evidence type="ECO:0000313" key="15">
    <source>
        <dbReference type="EMBL" id="AWL12634.1"/>
    </source>
</evidence>
<dbReference type="CDD" id="cd00984">
    <property type="entry name" value="DnaB_C"/>
    <property type="match status" value="1"/>
</dbReference>
<dbReference type="InterPro" id="IPR016136">
    <property type="entry name" value="DNA_helicase_N/primase_C"/>
</dbReference>
<proteinExistence type="inferred from homology"/>
<dbReference type="GO" id="GO:0016887">
    <property type="term" value="F:ATP hydrolysis activity"/>
    <property type="evidence" value="ECO:0007669"/>
    <property type="project" value="RHEA"/>
</dbReference>
<dbReference type="Pfam" id="PF03796">
    <property type="entry name" value="DnaB_C"/>
    <property type="match status" value="1"/>
</dbReference>
<evidence type="ECO:0000256" key="7">
    <source>
        <dbReference type="ARBA" id="ARBA00022840"/>
    </source>
</evidence>
<dbReference type="GO" id="GO:0006269">
    <property type="term" value="P:DNA replication, synthesis of primer"/>
    <property type="evidence" value="ECO:0007669"/>
    <property type="project" value="UniProtKB-UniRule"/>
</dbReference>
<name>A0A2S2E4Q7_9ALTE</name>
<accession>A0A2S2E4Q7</accession>
<comment type="function">
    <text evidence="10 13">The main replicative DNA helicase, it participates in initiation and elongation during chromosome replication. Travels ahead of the DNA replisome, separating dsDNA into templates for DNA synthesis. A processive ATP-dependent 5'-3' DNA helicase it has DNA-dependent ATPase activity.</text>
</comment>
<dbReference type="EMBL" id="CP029347">
    <property type="protein sequence ID" value="AWL12634.1"/>
    <property type="molecule type" value="Genomic_DNA"/>
</dbReference>
<dbReference type="NCBIfam" id="TIGR00665">
    <property type="entry name" value="DnaB"/>
    <property type="match status" value="1"/>
</dbReference>
<dbReference type="FunFam" id="3.40.50.300:FF:000076">
    <property type="entry name" value="Replicative DNA helicase"/>
    <property type="match status" value="1"/>
</dbReference>
<evidence type="ECO:0000256" key="2">
    <source>
        <dbReference type="ARBA" id="ARBA00022515"/>
    </source>
</evidence>
<evidence type="ECO:0000256" key="13">
    <source>
        <dbReference type="RuleBase" id="RU362085"/>
    </source>
</evidence>
<protein>
    <recommendedName>
        <fullName evidence="12 13">Replicative DNA helicase</fullName>
        <ecNumber evidence="12 13">5.6.2.3</ecNumber>
    </recommendedName>
</protein>
<dbReference type="Proteomes" id="UP000245728">
    <property type="component" value="Chromosome"/>
</dbReference>
<feature type="domain" description="SF4 helicase" evidence="14">
    <location>
        <begin position="191"/>
        <end position="458"/>
    </location>
</feature>
<dbReference type="OrthoDB" id="9773982at2"/>
<sequence>MKVVSNQDRDSKIEKLKVPPHSMEAEQSVLGSMLIAPDCWDKVAEILIEQDFYNRAHQTIYRAISRLLSANQPIDLITVSDELERIEELEVAGGFAYLGELAKNTPSAANVVAYAEIIKERAVMRELIGVAHEIADTGYNPEGRNSSEVLDMAESRVFEIAEKRTGNNEGPQGMDSVLTKTVERLDALVKDGREVTGVSSGFKDLDKMTSGLQPSDLVIVAARPSMGKTTFAMNLAENAMMLEDKPVLVFSLEMPAEQIMMRMLASLSRVDQTRIRTAQLEDEDWARISNTMAMLKDKNNLFIDDSSGLTPMEVRTRARKLAREHNGLSMIMVDYLQLMQVPGLSENRTLEIAEISRSLKALAKELNIPVVALSQLNRSLEQRSDKRPVNSDLRESGSIEQDADLIMFIYRDEVYHENSEEKGVAEIIIGKQRNGPIGTARLTFQGHFSRFDNYAGPAVADEY</sequence>
<keyword evidence="9" id="KW-0413">Isomerase</keyword>
<dbReference type="Gene3D" id="1.10.860.10">
    <property type="entry name" value="DNAb Helicase, Chain A"/>
    <property type="match status" value="1"/>
</dbReference>
<gene>
    <name evidence="15" type="primary">dnaB</name>
    <name evidence="15" type="ORF">HMF8227_02176</name>
</gene>
<dbReference type="SMART" id="SM00382">
    <property type="entry name" value="AAA"/>
    <property type="match status" value="1"/>
</dbReference>
<evidence type="ECO:0000313" key="16">
    <source>
        <dbReference type="Proteomes" id="UP000245728"/>
    </source>
</evidence>
<dbReference type="GO" id="GO:0003677">
    <property type="term" value="F:DNA binding"/>
    <property type="evidence" value="ECO:0007669"/>
    <property type="project" value="UniProtKB-UniRule"/>
</dbReference>
<evidence type="ECO:0000256" key="12">
    <source>
        <dbReference type="NCBIfam" id="TIGR00665"/>
    </source>
</evidence>
<dbReference type="InterPro" id="IPR007693">
    <property type="entry name" value="DNA_helicase_DnaB-like_N"/>
</dbReference>
<evidence type="ECO:0000256" key="11">
    <source>
        <dbReference type="ARBA" id="ARBA00048954"/>
    </source>
</evidence>
<evidence type="ECO:0000256" key="1">
    <source>
        <dbReference type="ARBA" id="ARBA00008428"/>
    </source>
</evidence>
<comment type="similarity">
    <text evidence="1 13">Belongs to the helicase family. DnaB subfamily.</text>
</comment>
<dbReference type="KEGG" id="salh:HMF8227_02176"/>
<comment type="catalytic activity">
    <reaction evidence="11 13">
        <text>ATP + H2O = ADP + phosphate + H(+)</text>
        <dbReference type="Rhea" id="RHEA:13065"/>
        <dbReference type="ChEBI" id="CHEBI:15377"/>
        <dbReference type="ChEBI" id="CHEBI:15378"/>
        <dbReference type="ChEBI" id="CHEBI:30616"/>
        <dbReference type="ChEBI" id="CHEBI:43474"/>
        <dbReference type="ChEBI" id="CHEBI:456216"/>
        <dbReference type="EC" id="5.6.2.3"/>
    </reaction>
</comment>
<keyword evidence="7 13" id="KW-0067">ATP-binding</keyword>
<dbReference type="InterPro" id="IPR003593">
    <property type="entry name" value="AAA+_ATPase"/>
</dbReference>
<keyword evidence="4 13" id="KW-0547">Nucleotide-binding</keyword>
<dbReference type="PROSITE" id="PS51199">
    <property type="entry name" value="SF4_HELICASE"/>
    <property type="match status" value="1"/>
</dbReference>
<evidence type="ECO:0000256" key="3">
    <source>
        <dbReference type="ARBA" id="ARBA00022705"/>
    </source>
</evidence>
<evidence type="ECO:0000256" key="9">
    <source>
        <dbReference type="ARBA" id="ARBA00023235"/>
    </source>
</evidence>
<keyword evidence="5 13" id="KW-0378">Hydrolase</keyword>
<dbReference type="GO" id="GO:0005829">
    <property type="term" value="C:cytosol"/>
    <property type="evidence" value="ECO:0007669"/>
    <property type="project" value="TreeGrafter"/>
</dbReference>
<evidence type="ECO:0000256" key="10">
    <source>
        <dbReference type="ARBA" id="ARBA00044932"/>
    </source>
</evidence>
<evidence type="ECO:0000259" key="14">
    <source>
        <dbReference type="PROSITE" id="PS51199"/>
    </source>
</evidence>
<dbReference type="InterPro" id="IPR027417">
    <property type="entry name" value="P-loop_NTPase"/>
</dbReference>
<dbReference type="InterPro" id="IPR007694">
    <property type="entry name" value="DNA_helicase_DnaB-like_C"/>
</dbReference>
<dbReference type="PANTHER" id="PTHR30153">
    <property type="entry name" value="REPLICATIVE DNA HELICASE DNAB"/>
    <property type="match status" value="1"/>
</dbReference>
<dbReference type="SUPFAM" id="SSF52540">
    <property type="entry name" value="P-loop containing nucleoside triphosphate hydrolases"/>
    <property type="match status" value="1"/>
</dbReference>
<dbReference type="FunFam" id="1.10.860.10:FF:000001">
    <property type="entry name" value="Replicative DNA helicase"/>
    <property type="match status" value="1"/>
</dbReference>
<keyword evidence="3 13" id="KW-0235">DNA replication</keyword>
<dbReference type="GO" id="GO:0005524">
    <property type="term" value="F:ATP binding"/>
    <property type="evidence" value="ECO:0007669"/>
    <property type="project" value="UniProtKB-UniRule"/>
</dbReference>
<dbReference type="Pfam" id="PF00772">
    <property type="entry name" value="DnaB"/>
    <property type="match status" value="1"/>
</dbReference>
<keyword evidence="16" id="KW-1185">Reference proteome</keyword>